<keyword evidence="2" id="KW-1185">Reference proteome</keyword>
<dbReference type="Proteomes" id="UP000317243">
    <property type="component" value="Unassembled WGS sequence"/>
</dbReference>
<gene>
    <name evidence="1" type="ORF">KOR42_08020</name>
</gene>
<comment type="caution">
    <text evidence="1">The sequence shown here is derived from an EMBL/GenBank/DDBJ whole genome shotgun (WGS) entry which is preliminary data.</text>
</comment>
<protein>
    <submittedName>
        <fullName evidence="1">Uncharacterized protein</fullName>
    </submittedName>
</protein>
<dbReference type="AlphaFoldDB" id="A0A5C5X539"/>
<accession>A0A5C5X539</accession>
<evidence type="ECO:0000313" key="1">
    <source>
        <dbReference type="EMBL" id="TWT57441.1"/>
    </source>
</evidence>
<sequence>MKTFTDFSRFLNLFCQPIDTSTRVNGSGLSHAETLIAQPYGSAVFDACNVEASCIGLCIPVAAKRK</sequence>
<reference evidence="1 2" key="1">
    <citation type="submission" date="2019-02" db="EMBL/GenBank/DDBJ databases">
        <title>Deep-cultivation of Planctomycetes and their phenomic and genomic characterization uncovers novel biology.</title>
        <authorList>
            <person name="Wiegand S."/>
            <person name="Jogler M."/>
            <person name="Boedeker C."/>
            <person name="Pinto D."/>
            <person name="Vollmers J."/>
            <person name="Rivas-Marin E."/>
            <person name="Kohn T."/>
            <person name="Peeters S.H."/>
            <person name="Heuer A."/>
            <person name="Rast P."/>
            <person name="Oberbeckmann S."/>
            <person name="Bunk B."/>
            <person name="Jeske O."/>
            <person name="Meyerdierks A."/>
            <person name="Storesund J.E."/>
            <person name="Kallscheuer N."/>
            <person name="Luecker S."/>
            <person name="Lage O.M."/>
            <person name="Pohl T."/>
            <person name="Merkel B.J."/>
            <person name="Hornburger P."/>
            <person name="Mueller R.-W."/>
            <person name="Bruemmer F."/>
            <person name="Labrenz M."/>
            <person name="Spormann A.M."/>
            <person name="Op Den Camp H."/>
            <person name="Overmann J."/>
            <person name="Amann R."/>
            <person name="Jetten M.S.M."/>
            <person name="Mascher T."/>
            <person name="Medema M.H."/>
            <person name="Devos D.P."/>
            <person name="Kaster A.-K."/>
            <person name="Ovreas L."/>
            <person name="Rohde M."/>
            <person name="Galperin M.Y."/>
            <person name="Jogler C."/>
        </authorList>
    </citation>
    <scope>NUCLEOTIDE SEQUENCE [LARGE SCALE GENOMIC DNA]</scope>
    <source>
        <strain evidence="1 2">KOR42</strain>
    </source>
</reference>
<proteinExistence type="predicted"/>
<name>A0A5C5X539_9PLAN</name>
<evidence type="ECO:0000313" key="2">
    <source>
        <dbReference type="Proteomes" id="UP000317243"/>
    </source>
</evidence>
<dbReference type="EMBL" id="SIHI01000001">
    <property type="protein sequence ID" value="TWT57441.1"/>
    <property type="molecule type" value="Genomic_DNA"/>
</dbReference>
<organism evidence="1 2">
    <name type="scientific">Thalassoglobus neptunius</name>
    <dbReference type="NCBI Taxonomy" id="1938619"/>
    <lineage>
        <taxon>Bacteria</taxon>
        <taxon>Pseudomonadati</taxon>
        <taxon>Planctomycetota</taxon>
        <taxon>Planctomycetia</taxon>
        <taxon>Planctomycetales</taxon>
        <taxon>Planctomycetaceae</taxon>
        <taxon>Thalassoglobus</taxon>
    </lineage>
</organism>